<dbReference type="GeneID" id="300208629"/>
<reference evidence="2" key="1">
    <citation type="submission" date="2016-10" db="EMBL/GenBank/DDBJ databases">
        <authorList>
            <person name="Varghese N."/>
            <person name="Submissions S."/>
        </authorList>
    </citation>
    <scope>NUCLEOTIDE SEQUENCE [LARGE SCALE GENOMIC DNA]</scope>
    <source>
        <strain evidence="2">ATCC 23835</strain>
    </source>
</reference>
<dbReference type="AlphaFoldDB" id="A0A1H1X1S8"/>
<protein>
    <submittedName>
        <fullName evidence="1">Uncharacterized protein</fullName>
    </submittedName>
</protein>
<dbReference type="PROSITE" id="PS51257">
    <property type="entry name" value="PROKAR_LIPOPROTEIN"/>
    <property type="match status" value="1"/>
</dbReference>
<gene>
    <name evidence="1" type="ORF">SAMN05216598_3699</name>
</gene>
<keyword evidence="2" id="KW-1185">Reference proteome</keyword>
<proteinExistence type="predicted"/>
<evidence type="ECO:0000313" key="1">
    <source>
        <dbReference type="EMBL" id="SDT03317.1"/>
    </source>
</evidence>
<dbReference type="Proteomes" id="UP000199524">
    <property type="component" value="Chromosome I"/>
</dbReference>
<dbReference type="EMBL" id="LT629777">
    <property type="protein sequence ID" value="SDT03317.1"/>
    <property type="molecule type" value="Genomic_DNA"/>
</dbReference>
<organism evidence="1 2">
    <name type="scientific">Pseudomonas asplenii</name>
    <dbReference type="NCBI Taxonomy" id="53407"/>
    <lineage>
        <taxon>Bacteria</taxon>
        <taxon>Pseudomonadati</taxon>
        <taxon>Pseudomonadota</taxon>
        <taxon>Gammaproteobacteria</taxon>
        <taxon>Pseudomonadales</taxon>
        <taxon>Pseudomonadaceae</taxon>
        <taxon>Pseudomonas</taxon>
    </lineage>
</organism>
<dbReference type="RefSeq" id="WP_157696385.1">
    <property type="nucleotide sequence ID" value="NZ_LT629777.1"/>
</dbReference>
<sequence length="166" mass="17989">MWRFSLLVAMLLLAGGCWAEDVLYRTQQAVELGSARTDIRLQSKSPAAVDLSDHKSGDPLVLVLSGVWASKAPSAGYHLYLNVPLGLRPQVSDPGHLGEVSFYGAPEHYSHENPKEVAFFLDDALVRLRAAGRLAGAPSLTLVPVRPERPGAQARIEEISIIAIPR</sequence>
<accession>A0A1H1X1S8</accession>
<evidence type="ECO:0000313" key="2">
    <source>
        <dbReference type="Proteomes" id="UP000199524"/>
    </source>
</evidence>
<name>A0A1H1X1S8_9PSED</name>